<evidence type="ECO:0000256" key="9">
    <source>
        <dbReference type="ARBA" id="ARBA00022989"/>
    </source>
</evidence>
<keyword evidence="6" id="KW-0540">Nuclease</keyword>
<proteinExistence type="inferred from homology"/>
<feature type="region of interest" description="Disordered" evidence="13">
    <location>
        <begin position="747"/>
        <end position="785"/>
    </location>
</feature>
<dbReference type="CDD" id="cd01127">
    <property type="entry name" value="TrwB_TraG_TraD_VirD4"/>
    <property type="match status" value="1"/>
</dbReference>
<protein>
    <submittedName>
        <fullName evidence="16">Type IV conjugative transfer system coupling protein TraD</fullName>
    </submittedName>
</protein>
<dbReference type="SUPFAM" id="SSF69985">
    <property type="entry name" value="Colicin E3 receptor domain"/>
    <property type="match status" value="1"/>
</dbReference>
<keyword evidence="7" id="KW-0255">Endonuclease</keyword>
<dbReference type="SMART" id="SM00507">
    <property type="entry name" value="HNHc"/>
    <property type="match status" value="1"/>
</dbReference>
<comment type="caution">
    <text evidence="16">The sequence shown here is derived from an EMBL/GenBank/DDBJ whole genome shotgun (WGS) entry which is preliminary data.</text>
</comment>
<dbReference type="Pfam" id="PF21431">
    <property type="entry name" value="Col-Pyo_DNase"/>
    <property type="match status" value="1"/>
</dbReference>
<evidence type="ECO:0000256" key="10">
    <source>
        <dbReference type="ARBA" id="ARBA00023022"/>
    </source>
</evidence>
<evidence type="ECO:0000256" key="14">
    <source>
        <dbReference type="SAM" id="Phobius"/>
    </source>
</evidence>
<evidence type="ECO:0000256" key="7">
    <source>
        <dbReference type="ARBA" id="ARBA00022759"/>
    </source>
</evidence>
<keyword evidence="3" id="KW-1003">Cell membrane</keyword>
<dbReference type="InterPro" id="IPR022585">
    <property type="entry name" value="TraD_N"/>
</dbReference>
<dbReference type="InterPro" id="IPR044925">
    <property type="entry name" value="His-Me_finger_sf"/>
</dbReference>
<evidence type="ECO:0000256" key="2">
    <source>
        <dbReference type="ARBA" id="ARBA00006811"/>
    </source>
</evidence>
<evidence type="ECO:0000256" key="1">
    <source>
        <dbReference type="ARBA" id="ARBA00004651"/>
    </source>
</evidence>
<name>A0A750KZJ7_SALER</name>
<dbReference type="Pfam" id="PF12615">
    <property type="entry name" value="TraD_N"/>
    <property type="match status" value="1"/>
</dbReference>
<feature type="compositionally biased region" description="Basic and acidic residues" evidence="13">
    <location>
        <begin position="747"/>
        <end position="768"/>
    </location>
</feature>
<dbReference type="InterPro" id="IPR019476">
    <property type="entry name" value="T4SS_TraD_DNA-bd"/>
</dbReference>
<feature type="transmembrane region" description="Helical" evidence="14">
    <location>
        <begin position="112"/>
        <end position="134"/>
    </location>
</feature>
<accession>A0A750KZJ7</accession>
<feature type="region of interest" description="Disordered" evidence="13">
    <location>
        <begin position="833"/>
        <end position="878"/>
    </location>
</feature>
<evidence type="ECO:0000259" key="15">
    <source>
        <dbReference type="SMART" id="SM00507"/>
    </source>
</evidence>
<keyword evidence="11" id="KW-0078">Bacteriocin</keyword>
<keyword evidence="10" id="KW-0044">Antibiotic</keyword>
<dbReference type="Gene3D" id="3.40.50.300">
    <property type="entry name" value="P-loop containing nucleotide triphosphate hydrolases"/>
    <property type="match status" value="2"/>
</dbReference>
<evidence type="ECO:0000256" key="5">
    <source>
        <dbReference type="ARBA" id="ARBA00022692"/>
    </source>
</evidence>
<dbReference type="SUPFAM" id="SSF52540">
    <property type="entry name" value="P-loop containing nucleoside triphosphate hydrolases"/>
    <property type="match status" value="1"/>
</dbReference>
<dbReference type="NCBIfam" id="TIGR02759">
    <property type="entry name" value="TraD_Ftype"/>
    <property type="match status" value="1"/>
</dbReference>
<evidence type="ECO:0000256" key="6">
    <source>
        <dbReference type="ARBA" id="ARBA00022722"/>
    </source>
</evidence>
<keyword evidence="12 14" id="KW-0472">Membrane</keyword>
<feature type="transmembrane region" description="Helical" evidence="14">
    <location>
        <begin position="29"/>
        <end position="47"/>
    </location>
</feature>
<organism evidence="16">
    <name type="scientific">Salmonella enterica</name>
    <name type="common">Salmonella choleraesuis</name>
    <dbReference type="NCBI Taxonomy" id="28901"/>
    <lineage>
        <taxon>Bacteria</taxon>
        <taxon>Pseudomonadati</taxon>
        <taxon>Pseudomonadota</taxon>
        <taxon>Gammaproteobacteria</taxon>
        <taxon>Enterobacterales</taxon>
        <taxon>Enterobacteriaceae</taxon>
        <taxon>Salmonella</taxon>
    </lineage>
</organism>
<dbReference type="InterPro" id="IPR024566">
    <property type="entry name" value="Colicin_R_dom"/>
</dbReference>
<feature type="domain" description="HNH nuclease" evidence="15">
    <location>
        <begin position="836"/>
        <end position="891"/>
    </location>
</feature>
<dbReference type="Pfam" id="PF10412">
    <property type="entry name" value="TrwB_AAD_bind"/>
    <property type="match status" value="1"/>
</dbReference>
<evidence type="ECO:0000256" key="3">
    <source>
        <dbReference type="ARBA" id="ARBA00022475"/>
    </source>
</evidence>
<dbReference type="GO" id="GO:0031640">
    <property type="term" value="P:killing of cells of another organism"/>
    <property type="evidence" value="ECO:0007669"/>
    <property type="project" value="UniProtKB-KW"/>
</dbReference>
<keyword evidence="9 14" id="KW-1133">Transmembrane helix</keyword>
<dbReference type="PANTHER" id="PTHR37937">
    <property type="entry name" value="CONJUGATIVE TRANSFER: DNA TRANSPORT"/>
    <property type="match status" value="1"/>
</dbReference>
<keyword evidence="4" id="KW-0929">Antimicrobial</keyword>
<dbReference type="InterPro" id="IPR051539">
    <property type="entry name" value="T4SS-coupling_protein"/>
</dbReference>
<dbReference type="InterPro" id="IPR014128">
    <property type="entry name" value="T4SS_TraD"/>
</dbReference>
<feature type="compositionally biased region" description="Basic and acidic residues" evidence="13">
    <location>
        <begin position="851"/>
        <end position="870"/>
    </location>
</feature>
<evidence type="ECO:0000313" key="16">
    <source>
        <dbReference type="EMBL" id="HAF6375685.1"/>
    </source>
</evidence>
<keyword evidence="8" id="KW-0378">Hydrolase</keyword>
<dbReference type="GO" id="GO:0016787">
    <property type="term" value="F:hydrolase activity"/>
    <property type="evidence" value="ECO:0007669"/>
    <property type="project" value="UniProtKB-KW"/>
</dbReference>
<dbReference type="InterPro" id="IPR037146">
    <property type="entry name" value="Colicin/pyocin_DNase_dom_sf"/>
</dbReference>
<dbReference type="InterPro" id="IPR003615">
    <property type="entry name" value="HNH_nuc"/>
</dbReference>
<dbReference type="CDD" id="cd00085">
    <property type="entry name" value="HNHc"/>
    <property type="match status" value="1"/>
</dbReference>
<dbReference type="GO" id="GO:0005886">
    <property type="term" value="C:plasma membrane"/>
    <property type="evidence" value="ECO:0007669"/>
    <property type="project" value="UniProtKB-SubCell"/>
</dbReference>
<dbReference type="Gene3D" id="3.90.540.10">
    <property type="entry name" value="Colicin/pyocin, DNase domain"/>
    <property type="match status" value="1"/>
</dbReference>
<dbReference type="Pfam" id="PF11570">
    <property type="entry name" value="E2R135"/>
    <property type="match status" value="1"/>
</dbReference>
<reference evidence="16" key="2">
    <citation type="submission" date="2020-02" db="EMBL/GenBank/DDBJ databases">
        <authorList>
            <consortium name="NCBI Pathogen Detection Project"/>
        </authorList>
    </citation>
    <scope>NUCLEOTIDE SEQUENCE</scope>
    <source>
        <strain evidence="16">MA.RM_159</strain>
    </source>
</reference>
<reference evidence="16" key="1">
    <citation type="journal article" date="2018" name="Genome Biol.">
        <title>SKESA: strategic k-mer extension for scrupulous assemblies.</title>
        <authorList>
            <person name="Souvorov A."/>
            <person name="Agarwala R."/>
            <person name="Lipman D.J."/>
        </authorList>
    </citation>
    <scope>NUCLEOTIDE SEQUENCE</scope>
    <source>
        <strain evidence="16">MA.RM_159</strain>
    </source>
</reference>
<comment type="subcellular location">
    <subcellularLocation>
        <location evidence="1">Cell membrane</location>
        <topology evidence="1">Multi-pass membrane protein</topology>
    </subcellularLocation>
</comment>
<gene>
    <name evidence="16" type="primary">traD</name>
    <name evidence="16" type="ORF">G8N10_004661</name>
</gene>
<dbReference type="SUPFAM" id="SSF54060">
    <property type="entry name" value="His-Me finger endonucleases"/>
    <property type="match status" value="1"/>
</dbReference>
<dbReference type="EMBL" id="DAAVUE010000023">
    <property type="protein sequence ID" value="HAF6375685.1"/>
    <property type="molecule type" value="Genomic_DNA"/>
</dbReference>
<evidence type="ECO:0000256" key="12">
    <source>
        <dbReference type="ARBA" id="ARBA00023136"/>
    </source>
</evidence>
<dbReference type="GO" id="GO:0042742">
    <property type="term" value="P:defense response to bacterium"/>
    <property type="evidence" value="ECO:0007669"/>
    <property type="project" value="UniProtKB-KW"/>
</dbReference>
<evidence type="ECO:0000256" key="8">
    <source>
        <dbReference type="ARBA" id="ARBA00022801"/>
    </source>
</evidence>
<evidence type="ECO:0000256" key="4">
    <source>
        <dbReference type="ARBA" id="ARBA00022529"/>
    </source>
</evidence>
<comment type="similarity">
    <text evidence="2">Belongs to the colicin/pyosin nuclease family.</text>
</comment>
<evidence type="ECO:0000256" key="13">
    <source>
        <dbReference type="SAM" id="MobiDB-lite"/>
    </source>
</evidence>
<dbReference type="Gene3D" id="1.10.287.620">
    <property type="entry name" value="Helix Hairpins"/>
    <property type="match status" value="1"/>
</dbReference>
<keyword evidence="5 14" id="KW-0812">Transmembrane</keyword>
<dbReference type="GO" id="GO:0004519">
    <property type="term" value="F:endonuclease activity"/>
    <property type="evidence" value="ECO:0007669"/>
    <property type="project" value="UniProtKB-KW"/>
</dbReference>
<dbReference type="AlphaFoldDB" id="A0A750KZJ7"/>
<dbReference type="InterPro" id="IPR027417">
    <property type="entry name" value="P-loop_NTPase"/>
</dbReference>
<dbReference type="PANTHER" id="PTHR37937:SF1">
    <property type="entry name" value="CONJUGATIVE TRANSFER: DNA TRANSPORT"/>
    <property type="match status" value="1"/>
</dbReference>
<evidence type="ECO:0000256" key="11">
    <source>
        <dbReference type="ARBA" id="ARBA00023048"/>
    </source>
</evidence>
<sequence>MSLNPRDLTQGGQVAFMRLKMFLQINNLISYYVIMGTVLFGIAVLLMRMSIQNLTNGIIYWFVRVMSPFTEKMVSQPVYTIRYYEHNLQYSARQVLSDSYTMYCGQLLKQELVIAGCAALLIAFLATLAVYWYLGRAGRKQSEDEIIGGRVLCESPKEVARMMKKREEASDIRIDDLPLKLDSEIQNMARHGTVSTGKSTLMRKILKQLRDRGDLVIIYDKGCTFAEDFYDESRDKVLNALDSRCPNWDLWEECRSIAELENASTTLIPAISGEDPFWQGSARTIFAEGAERMRKDEDRSYNKFLRTLLAIKLDQLRAFLAGTPASTLVDGKIEKTAISIRSVLTNYVKALRYLQGIDRPGREKFTIREWMKGQTDKSKNGWLFITSDEQNHESLKPLISLWLSIAATSLLAMGPNRQRRVWFFYDELASLHKLSSLPRIISEARKFGGCFVLGFQNIAQMEEIYGPKAAAGLFDLLNTKFFFRSPSAEIAQFVEKDLGETRRKKFNEQTSFGHEQVRDGISFGKEEERVTVVTYSDVQKLNDLQCYVTLPGDYPVVKLSMSYEAMPKVADALLLRDVQTSLDQTLEDEIRRRGEEERHKFAGLFEGESLIQAVPGGAFIPEGNLSNATHPVEVAERNYRLASDELNRANVDVAGKQERQIQAAQAVAARKGELDAANKTFADAKEEIKKFERFAHDPMAGGHRMWQMAGLKAQRAQNEVNQKQAEFNAAEKEKADADAALNVALESRKQKEQKAKDASDKLDKENKRNHPGKATGKGQPVGDKWLEDAGKEAGAPVPDRIADKLRDKEFKNFDDFRKKFWEEVSKDPELSKQFIKGNRDRMQVGKAPKSRKSDAAGKRTSFELHHDKPISQDGGVYDMDNIRVTTPKHHIDIHRGK</sequence>